<evidence type="ECO:0000256" key="1">
    <source>
        <dbReference type="SAM" id="Phobius"/>
    </source>
</evidence>
<organism evidence="2 3">
    <name type="scientific">Limosilactobacillus reuteri</name>
    <name type="common">Lactobacillus reuteri</name>
    <dbReference type="NCBI Taxonomy" id="1598"/>
    <lineage>
        <taxon>Bacteria</taxon>
        <taxon>Bacillati</taxon>
        <taxon>Bacillota</taxon>
        <taxon>Bacilli</taxon>
        <taxon>Lactobacillales</taxon>
        <taxon>Lactobacillaceae</taxon>
        <taxon>Limosilactobacillus</taxon>
    </lineage>
</organism>
<protein>
    <submittedName>
        <fullName evidence="2">Uncharacterized protein</fullName>
    </submittedName>
</protein>
<dbReference type="AlphaFoldDB" id="A0A0U5D8K4"/>
<keyword evidence="1" id="KW-0472">Membrane</keyword>
<dbReference type="Proteomes" id="UP000235484">
    <property type="component" value="Unassembled WGS sequence"/>
</dbReference>
<name>A0A0U5D8K4_LIMRT</name>
<accession>A0A0U5D8K4</accession>
<proteinExistence type="predicted"/>
<evidence type="ECO:0000313" key="2">
    <source>
        <dbReference type="EMBL" id="CUR42412.1"/>
    </source>
</evidence>
<dbReference type="EMBL" id="LN887683">
    <property type="protein sequence ID" value="CUR42412.1"/>
    <property type="molecule type" value="Genomic_DNA"/>
</dbReference>
<reference evidence="3" key="1">
    <citation type="submission" date="2015-10" db="EMBL/GenBank/DDBJ databases">
        <authorList>
            <person name="Crossman L.C."/>
        </authorList>
    </citation>
    <scope>NUCLEOTIDE SEQUENCE [LARGE SCALE GENOMIC DNA]</scope>
    <source>
        <strain evidence="3">20-2</strain>
    </source>
</reference>
<keyword evidence="1" id="KW-0812">Transmembrane</keyword>
<keyword evidence="1" id="KW-1133">Transmembrane helix</keyword>
<feature type="transmembrane region" description="Helical" evidence="1">
    <location>
        <begin position="61"/>
        <end position="83"/>
    </location>
</feature>
<evidence type="ECO:0000313" key="3">
    <source>
        <dbReference type="Proteomes" id="UP000235484"/>
    </source>
</evidence>
<sequence>MRIREVRHQATTLAEAVSDIRIGVLVKRQNNLWKEVNTAFFKAMALNGIVRRLVLLSPHQFIYINSIFYAPYLYFMFLTIMGAY</sequence>
<gene>
    <name evidence="2" type="ORF">LRLP16767_LR202_02093</name>
</gene>